<keyword evidence="4" id="KW-0904">Protein phosphatase</keyword>
<dbReference type="PANTHER" id="PTHR11668:SF300">
    <property type="entry name" value="SERINE_THREONINE-PROTEIN PHOSPHATASE"/>
    <property type="match status" value="1"/>
</dbReference>
<comment type="cofactor">
    <cofactor evidence="1">
        <name>Mn(2+)</name>
        <dbReference type="ChEBI" id="CHEBI:29035"/>
    </cofactor>
</comment>
<dbReference type="SMART" id="SM00156">
    <property type="entry name" value="PP2Ac"/>
    <property type="match status" value="1"/>
</dbReference>
<dbReference type="InterPro" id="IPR006186">
    <property type="entry name" value="Ser/Thr-sp_prot-phosphatase"/>
</dbReference>
<keyword evidence="2" id="KW-0479">Metal-binding</keyword>
<dbReference type="GO" id="GO:0005737">
    <property type="term" value="C:cytoplasm"/>
    <property type="evidence" value="ECO:0007669"/>
    <property type="project" value="TreeGrafter"/>
</dbReference>
<dbReference type="AlphaFoldDB" id="A0A0N4V3B3"/>
<sequence length="204" mass="23532">MQKQSVGTTAIDWHSTKRKIERSILGLVEAPYDCNDVKRRQPIEEIIPVKLMLKILVNKIEIFKNESTLLEFDFDTECIIFGDLHGYINDILGDYLGRGSHQLDVLILILLMKLRWPKNVYMLRGNHESPMGDADRSEQACADAYREYEVFTLSHVMFDCMALAAVTEAYDTESLTSPIINWLGNQLFCLRRSIHRDYVDSVLD</sequence>
<reference evidence="10 11" key="2">
    <citation type="submission" date="2018-10" db="EMBL/GenBank/DDBJ databases">
        <authorList>
            <consortium name="Pathogen Informatics"/>
        </authorList>
    </citation>
    <scope>NUCLEOTIDE SEQUENCE [LARGE SCALE GENOMIC DNA]</scope>
</reference>
<gene>
    <name evidence="10" type="ORF">EVEC_LOCUS4242</name>
</gene>
<dbReference type="WBParaSite" id="EVEC_0000453401-mRNA-1">
    <property type="protein sequence ID" value="EVEC_0000453401-mRNA-1"/>
    <property type="gene ID" value="EVEC_0000453401"/>
</dbReference>
<evidence type="ECO:0000256" key="6">
    <source>
        <dbReference type="ARBA" id="ARBA00047761"/>
    </source>
</evidence>
<dbReference type="Pfam" id="PF00149">
    <property type="entry name" value="Metallophos"/>
    <property type="match status" value="1"/>
</dbReference>
<proteinExistence type="inferred from homology"/>
<evidence type="ECO:0000256" key="3">
    <source>
        <dbReference type="ARBA" id="ARBA00022801"/>
    </source>
</evidence>
<feature type="domain" description="Serine/threonine specific protein phosphatases" evidence="9">
    <location>
        <begin position="123"/>
        <end position="128"/>
    </location>
</feature>
<dbReference type="InterPro" id="IPR050341">
    <property type="entry name" value="PP1_catalytic_subunit"/>
</dbReference>
<evidence type="ECO:0000259" key="9">
    <source>
        <dbReference type="PROSITE" id="PS00125"/>
    </source>
</evidence>
<dbReference type="EMBL" id="UXUI01007803">
    <property type="protein sequence ID" value="VDD89491.1"/>
    <property type="molecule type" value="Genomic_DNA"/>
</dbReference>
<comment type="similarity">
    <text evidence="8">Belongs to the PPP phosphatase family.</text>
</comment>
<evidence type="ECO:0000256" key="7">
    <source>
        <dbReference type="ARBA" id="ARBA00048336"/>
    </source>
</evidence>
<evidence type="ECO:0000313" key="10">
    <source>
        <dbReference type="EMBL" id="VDD89491.1"/>
    </source>
</evidence>
<comment type="catalytic activity">
    <reaction evidence="7 8">
        <text>O-phospho-L-threonyl-[protein] + H2O = L-threonyl-[protein] + phosphate</text>
        <dbReference type="Rhea" id="RHEA:47004"/>
        <dbReference type="Rhea" id="RHEA-COMP:11060"/>
        <dbReference type="Rhea" id="RHEA-COMP:11605"/>
        <dbReference type="ChEBI" id="CHEBI:15377"/>
        <dbReference type="ChEBI" id="CHEBI:30013"/>
        <dbReference type="ChEBI" id="CHEBI:43474"/>
        <dbReference type="ChEBI" id="CHEBI:61977"/>
        <dbReference type="EC" id="3.1.3.16"/>
    </reaction>
</comment>
<dbReference type="SUPFAM" id="SSF56300">
    <property type="entry name" value="Metallo-dependent phosphatases"/>
    <property type="match status" value="1"/>
</dbReference>
<dbReference type="STRING" id="51028.A0A0N4V3B3"/>
<dbReference type="GO" id="GO:0005634">
    <property type="term" value="C:nucleus"/>
    <property type="evidence" value="ECO:0007669"/>
    <property type="project" value="TreeGrafter"/>
</dbReference>
<evidence type="ECO:0000256" key="1">
    <source>
        <dbReference type="ARBA" id="ARBA00001936"/>
    </source>
</evidence>
<evidence type="ECO:0000256" key="8">
    <source>
        <dbReference type="RuleBase" id="RU004273"/>
    </source>
</evidence>
<keyword evidence="5" id="KW-0464">Manganese</keyword>
<reference evidence="12" key="1">
    <citation type="submission" date="2016-04" db="UniProtKB">
        <authorList>
            <consortium name="WormBaseParasite"/>
        </authorList>
    </citation>
    <scope>IDENTIFICATION</scope>
</reference>
<organism evidence="12">
    <name type="scientific">Enterobius vermicularis</name>
    <name type="common">Human pinworm</name>
    <dbReference type="NCBI Taxonomy" id="51028"/>
    <lineage>
        <taxon>Eukaryota</taxon>
        <taxon>Metazoa</taxon>
        <taxon>Ecdysozoa</taxon>
        <taxon>Nematoda</taxon>
        <taxon>Chromadorea</taxon>
        <taxon>Rhabditida</taxon>
        <taxon>Spirurina</taxon>
        <taxon>Oxyuridomorpha</taxon>
        <taxon>Oxyuroidea</taxon>
        <taxon>Oxyuridae</taxon>
        <taxon>Enterobius</taxon>
    </lineage>
</organism>
<dbReference type="PROSITE" id="PS00125">
    <property type="entry name" value="SER_THR_PHOSPHATASE"/>
    <property type="match status" value="1"/>
</dbReference>
<dbReference type="InterPro" id="IPR004843">
    <property type="entry name" value="Calcineurin-like_PHP"/>
</dbReference>
<dbReference type="GO" id="GO:0004722">
    <property type="term" value="F:protein serine/threonine phosphatase activity"/>
    <property type="evidence" value="ECO:0007669"/>
    <property type="project" value="UniProtKB-EC"/>
</dbReference>
<name>A0A0N4V3B3_ENTVE</name>
<evidence type="ECO:0000313" key="12">
    <source>
        <dbReference type="WBParaSite" id="EVEC_0000453401-mRNA-1"/>
    </source>
</evidence>
<dbReference type="EC" id="3.1.3.16" evidence="8"/>
<dbReference type="Gene3D" id="3.60.21.10">
    <property type="match status" value="1"/>
</dbReference>
<keyword evidence="11" id="KW-1185">Reference proteome</keyword>
<evidence type="ECO:0000256" key="4">
    <source>
        <dbReference type="ARBA" id="ARBA00022912"/>
    </source>
</evidence>
<keyword evidence="3 8" id="KW-0378">Hydrolase</keyword>
<accession>A0A0N4V3B3</accession>
<evidence type="ECO:0000313" key="11">
    <source>
        <dbReference type="Proteomes" id="UP000274131"/>
    </source>
</evidence>
<evidence type="ECO:0000256" key="2">
    <source>
        <dbReference type="ARBA" id="ARBA00022723"/>
    </source>
</evidence>
<comment type="catalytic activity">
    <reaction evidence="6">
        <text>O-phospho-L-seryl-[protein] + H2O = L-seryl-[protein] + phosphate</text>
        <dbReference type="Rhea" id="RHEA:20629"/>
        <dbReference type="Rhea" id="RHEA-COMP:9863"/>
        <dbReference type="Rhea" id="RHEA-COMP:11604"/>
        <dbReference type="ChEBI" id="CHEBI:15377"/>
        <dbReference type="ChEBI" id="CHEBI:29999"/>
        <dbReference type="ChEBI" id="CHEBI:43474"/>
        <dbReference type="ChEBI" id="CHEBI:83421"/>
        <dbReference type="EC" id="3.1.3.16"/>
    </reaction>
</comment>
<dbReference type="GO" id="GO:0046872">
    <property type="term" value="F:metal ion binding"/>
    <property type="evidence" value="ECO:0007669"/>
    <property type="project" value="UniProtKB-KW"/>
</dbReference>
<protein>
    <recommendedName>
        <fullName evidence="8">Serine/threonine-protein phosphatase</fullName>
        <ecNumber evidence="8">3.1.3.16</ecNumber>
    </recommendedName>
</protein>
<dbReference type="PANTHER" id="PTHR11668">
    <property type="entry name" value="SERINE/THREONINE PROTEIN PHOSPHATASE"/>
    <property type="match status" value="1"/>
</dbReference>
<evidence type="ECO:0000256" key="5">
    <source>
        <dbReference type="ARBA" id="ARBA00023211"/>
    </source>
</evidence>
<dbReference type="InterPro" id="IPR029052">
    <property type="entry name" value="Metallo-depent_PP-like"/>
</dbReference>
<dbReference type="Proteomes" id="UP000274131">
    <property type="component" value="Unassembled WGS sequence"/>
</dbReference>